<dbReference type="AlphaFoldDB" id="S3CU47"/>
<dbReference type="HOGENOM" id="CLU_1384526_0_0_1"/>
<gene>
    <name evidence="1" type="ORF">F503_04710</name>
</gene>
<dbReference type="STRING" id="1262450.S3CU47"/>
<dbReference type="OrthoDB" id="5153245at2759"/>
<dbReference type="EMBL" id="KE148162">
    <property type="protein sequence ID" value="EPE04195.1"/>
    <property type="molecule type" value="Genomic_DNA"/>
</dbReference>
<evidence type="ECO:0000313" key="1">
    <source>
        <dbReference type="EMBL" id="EPE04195.1"/>
    </source>
</evidence>
<accession>S3CU47</accession>
<dbReference type="VEuPathDB" id="FungiDB:F503_04710"/>
<name>S3CU47_OPHP1</name>
<reference evidence="1 2" key="1">
    <citation type="journal article" date="2013" name="BMC Genomics">
        <title>The genome and transcriptome of the pine saprophyte Ophiostoma piceae, and a comparison with the bark beetle-associated pine pathogen Grosmannia clavigera.</title>
        <authorList>
            <person name="Haridas S."/>
            <person name="Wang Y."/>
            <person name="Lim L."/>
            <person name="Massoumi Alamouti S."/>
            <person name="Jackman S."/>
            <person name="Docking R."/>
            <person name="Robertson G."/>
            <person name="Birol I."/>
            <person name="Bohlmann J."/>
            <person name="Breuil C."/>
        </authorList>
    </citation>
    <scope>NUCLEOTIDE SEQUENCE [LARGE SCALE GENOMIC DNA]</scope>
    <source>
        <strain evidence="1 2">UAMH 11346</strain>
    </source>
</reference>
<keyword evidence="2" id="KW-1185">Reference proteome</keyword>
<proteinExistence type="predicted"/>
<evidence type="ECO:0000313" key="2">
    <source>
        <dbReference type="Proteomes" id="UP000016923"/>
    </source>
</evidence>
<protein>
    <submittedName>
        <fullName evidence="1">Uncharacterized protein</fullName>
    </submittedName>
</protein>
<dbReference type="Proteomes" id="UP000016923">
    <property type="component" value="Unassembled WGS sequence"/>
</dbReference>
<sequence length="197" mass="22307">MPPRSAAPRIVDQAVSNRNHAKIREDISGQYLQNWDEVFTMILGHFNDLGIKITEVMYMGNVVIIILQDDSADMGRVPYIALMKLNASESFENKLFISEDFPEGKRLQQLRPAQQLPQYEILYMESPGTNAIVGTHFYTSRCRIPSDDASAGPHDWLRGSWMYFVQDENRSLLDSICGSAICDGNGNVESIIITYRI</sequence>
<organism evidence="1 2">
    <name type="scientific">Ophiostoma piceae (strain UAMH 11346)</name>
    <name type="common">Sap stain fungus</name>
    <dbReference type="NCBI Taxonomy" id="1262450"/>
    <lineage>
        <taxon>Eukaryota</taxon>
        <taxon>Fungi</taxon>
        <taxon>Dikarya</taxon>
        <taxon>Ascomycota</taxon>
        <taxon>Pezizomycotina</taxon>
        <taxon>Sordariomycetes</taxon>
        <taxon>Sordariomycetidae</taxon>
        <taxon>Ophiostomatales</taxon>
        <taxon>Ophiostomataceae</taxon>
        <taxon>Ophiostoma</taxon>
    </lineage>
</organism>